<name>A0A0R0DXV4_9GAMM</name>
<feature type="transmembrane region" description="Helical" evidence="1">
    <location>
        <begin position="41"/>
        <end position="59"/>
    </location>
</feature>
<dbReference type="Proteomes" id="UP000050940">
    <property type="component" value="Unassembled WGS sequence"/>
</dbReference>
<comment type="caution">
    <text evidence="2">The sequence shown here is derived from an EMBL/GenBank/DDBJ whole genome shotgun (WGS) entry which is preliminary data.</text>
</comment>
<dbReference type="RefSeq" id="WP_057640446.1">
    <property type="nucleotide sequence ID" value="NZ_LDJP01000034.1"/>
</dbReference>
<feature type="transmembrane region" description="Helical" evidence="1">
    <location>
        <begin position="66"/>
        <end position="85"/>
    </location>
</feature>
<keyword evidence="1" id="KW-1133">Transmembrane helix</keyword>
<organism evidence="2 3">
    <name type="scientific">Stenotrophomonas daejeonensis</name>
    <dbReference type="NCBI Taxonomy" id="659018"/>
    <lineage>
        <taxon>Bacteria</taxon>
        <taxon>Pseudomonadati</taxon>
        <taxon>Pseudomonadota</taxon>
        <taxon>Gammaproteobacteria</taxon>
        <taxon>Lysobacterales</taxon>
        <taxon>Lysobacteraceae</taxon>
        <taxon>Stenotrophomonas</taxon>
    </lineage>
</organism>
<dbReference type="PATRIC" id="fig|659018.3.peg.1235"/>
<evidence type="ECO:0000313" key="3">
    <source>
        <dbReference type="Proteomes" id="UP000050940"/>
    </source>
</evidence>
<dbReference type="OrthoDB" id="6028198at2"/>
<dbReference type="AlphaFoldDB" id="A0A0R0DXV4"/>
<gene>
    <name evidence="2" type="ORF">ABB34_06550</name>
</gene>
<accession>A0A0R0DXV4</accession>
<dbReference type="STRING" id="659018.ABB34_06550"/>
<proteinExistence type="predicted"/>
<keyword evidence="3" id="KW-1185">Reference proteome</keyword>
<keyword evidence="1" id="KW-0812">Transmembrane</keyword>
<protein>
    <recommendedName>
        <fullName evidence="4">Transmembrane protein</fullName>
    </recommendedName>
</protein>
<dbReference type="EMBL" id="LDJP01000034">
    <property type="protein sequence ID" value="KRG86576.1"/>
    <property type="molecule type" value="Genomic_DNA"/>
</dbReference>
<evidence type="ECO:0000313" key="2">
    <source>
        <dbReference type="EMBL" id="KRG86576.1"/>
    </source>
</evidence>
<evidence type="ECO:0008006" key="4">
    <source>
        <dbReference type="Google" id="ProtNLM"/>
    </source>
</evidence>
<sequence>MTPWLAVAAVLSCLAGTLLSYLASPQQQLRAAGPWPVRRSWWPGIACLLLSLPLFLRVLAPVEAVAGWSVLAMLFWSLWPFLGAWRARVRARRTAA</sequence>
<evidence type="ECO:0000256" key="1">
    <source>
        <dbReference type="SAM" id="Phobius"/>
    </source>
</evidence>
<keyword evidence="1" id="KW-0472">Membrane</keyword>
<reference evidence="2 3" key="1">
    <citation type="submission" date="2015-05" db="EMBL/GenBank/DDBJ databases">
        <title>Genome sequencing and analysis of members of genus Stenotrophomonas.</title>
        <authorList>
            <person name="Patil P.P."/>
            <person name="Midha S."/>
            <person name="Patil P.B."/>
        </authorList>
    </citation>
    <scope>NUCLEOTIDE SEQUENCE [LARGE SCALE GENOMIC DNA]</scope>
    <source>
        <strain evidence="2 3">JCM 16244</strain>
    </source>
</reference>